<keyword evidence="10" id="KW-1185">Reference proteome</keyword>
<dbReference type="AlphaFoldDB" id="A0A7Y9EW42"/>
<feature type="transmembrane region" description="Helical" evidence="7">
    <location>
        <begin position="186"/>
        <end position="210"/>
    </location>
</feature>
<evidence type="ECO:0000256" key="7">
    <source>
        <dbReference type="RuleBase" id="RU363032"/>
    </source>
</evidence>
<feature type="transmembrane region" description="Helical" evidence="7">
    <location>
        <begin position="68"/>
        <end position="88"/>
    </location>
</feature>
<feature type="transmembrane region" description="Helical" evidence="7">
    <location>
        <begin position="222"/>
        <end position="240"/>
    </location>
</feature>
<dbReference type="RefSeq" id="WP_179433604.1">
    <property type="nucleotide sequence ID" value="NZ_BAABLC010000002.1"/>
</dbReference>
<evidence type="ECO:0000259" key="8">
    <source>
        <dbReference type="PROSITE" id="PS50928"/>
    </source>
</evidence>
<dbReference type="InterPro" id="IPR000515">
    <property type="entry name" value="MetI-like"/>
</dbReference>
<feature type="transmembrane region" description="Helical" evidence="7">
    <location>
        <begin position="109"/>
        <end position="138"/>
    </location>
</feature>
<dbReference type="Gene3D" id="1.10.3720.10">
    <property type="entry name" value="MetI-like"/>
    <property type="match status" value="1"/>
</dbReference>
<dbReference type="Pfam" id="PF00528">
    <property type="entry name" value="BPD_transp_1"/>
    <property type="match status" value="1"/>
</dbReference>
<dbReference type="GO" id="GO:0055085">
    <property type="term" value="P:transmembrane transport"/>
    <property type="evidence" value="ECO:0007669"/>
    <property type="project" value="InterPro"/>
</dbReference>
<keyword evidence="3" id="KW-1003">Cell membrane</keyword>
<evidence type="ECO:0000313" key="10">
    <source>
        <dbReference type="Proteomes" id="UP000552045"/>
    </source>
</evidence>
<feature type="domain" description="ABC transmembrane type-1" evidence="8">
    <location>
        <begin position="60"/>
        <end position="244"/>
    </location>
</feature>
<keyword evidence="5 7" id="KW-1133">Transmembrane helix</keyword>
<comment type="similarity">
    <text evidence="7">Belongs to the binding-protein-dependent transport system permease family.</text>
</comment>
<evidence type="ECO:0000256" key="6">
    <source>
        <dbReference type="ARBA" id="ARBA00023136"/>
    </source>
</evidence>
<organism evidence="9 10">
    <name type="scientific">Microbacterium pseudoresistens</name>
    <dbReference type="NCBI Taxonomy" id="640634"/>
    <lineage>
        <taxon>Bacteria</taxon>
        <taxon>Bacillati</taxon>
        <taxon>Actinomycetota</taxon>
        <taxon>Actinomycetes</taxon>
        <taxon>Micrococcales</taxon>
        <taxon>Microbacteriaceae</taxon>
        <taxon>Microbacterium</taxon>
    </lineage>
</organism>
<evidence type="ECO:0000256" key="5">
    <source>
        <dbReference type="ARBA" id="ARBA00022989"/>
    </source>
</evidence>
<evidence type="ECO:0000256" key="3">
    <source>
        <dbReference type="ARBA" id="ARBA00022475"/>
    </source>
</evidence>
<dbReference type="InterPro" id="IPR035906">
    <property type="entry name" value="MetI-like_sf"/>
</dbReference>
<evidence type="ECO:0000256" key="4">
    <source>
        <dbReference type="ARBA" id="ARBA00022692"/>
    </source>
</evidence>
<keyword evidence="6 7" id="KW-0472">Membrane</keyword>
<dbReference type="EMBL" id="JACCBH010000001">
    <property type="protein sequence ID" value="NYD54904.1"/>
    <property type="molecule type" value="Genomic_DNA"/>
</dbReference>
<evidence type="ECO:0000313" key="9">
    <source>
        <dbReference type="EMBL" id="NYD54904.1"/>
    </source>
</evidence>
<name>A0A7Y9EW42_9MICO</name>
<comment type="caution">
    <text evidence="9">The sequence shown here is derived from an EMBL/GenBank/DDBJ whole genome shotgun (WGS) entry which is preliminary data.</text>
</comment>
<proteinExistence type="inferred from homology"/>
<dbReference type="PANTHER" id="PTHR30151">
    <property type="entry name" value="ALKANE SULFONATE ABC TRANSPORTER-RELATED, MEMBRANE SUBUNIT"/>
    <property type="match status" value="1"/>
</dbReference>
<dbReference type="Proteomes" id="UP000552045">
    <property type="component" value="Unassembled WGS sequence"/>
</dbReference>
<accession>A0A7Y9EW42</accession>
<reference evidence="9 10" key="1">
    <citation type="submission" date="2020-07" db="EMBL/GenBank/DDBJ databases">
        <title>Sequencing the genomes of 1000 actinobacteria strains.</title>
        <authorList>
            <person name="Klenk H.-P."/>
        </authorList>
    </citation>
    <scope>NUCLEOTIDE SEQUENCE [LARGE SCALE GENOMIC DNA]</scope>
    <source>
        <strain evidence="9 10">DSM 22185</strain>
    </source>
</reference>
<keyword evidence="4 7" id="KW-0812">Transmembrane</keyword>
<evidence type="ECO:0000256" key="1">
    <source>
        <dbReference type="ARBA" id="ARBA00004651"/>
    </source>
</evidence>
<sequence length="261" mass="28913">MTTRTWRTRLLYALGLPVVLVALWWFASSASTNYFWPSLQTILSAFPDTWIGQGRVVGDVVPSLVRLLIGYAIALVLGIAIGTLVGSFRTLRELLEPLFDFFRALPPPVLIPVLMILIGIGDTMRVVVIALGCLWPVLINTVEGVRQVDEIQRATASVYQLPALMRLRRLTLPAAAPLIFAGARQALSIGIILMVISEMFASTNGIGFAIQQFQRTFSVPEMWTGVILLGVVGVILAWLFRLVETRVLAWYTSIHEAHRDN</sequence>
<dbReference type="PROSITE" id="PS50928">
    <property type="entry name" value="ABC_TM1"/>
    <property type="match status" value="1"/>
</dbReference>
<protein>
    <submittedName>
        <fullName evidence="9">ABC-type nitrate/sulfonate/bicarbonate transport system permease component</fullName>
    </submittedName>
</protein>
<keyword evidence="2 7" id="KW-0813">Transport</keyword>
<dbReference type="PANTHER" id="PTHR30151:SF0">
    <property type="entry name" value="ABC TRANSPORTER PERMEASE PROTEIN MJ0413-RELATED"/>
    <property type="match status" value="1"/>
</dbReference>
<gene>
    <name evidence="9" type="ORF">BKA02_001959</name>
</gene>
<evidence type="ECO:0000256" key="2">
    <source>
        <dbReference type="ARBA" id="ARBA00022448"/>
    </source>
</evidence>
<dbReference type="GO" id="GO:0005886">
    <property type="term" value="C:plasma membrane"/>
    <property type="evidence" value="ECO:0007669"/>
    <property type="project" value="UniProtKB-SubCell"/>
</dbReference>
<dbReference type="SUPFAM" id="SSF161098">
    <property type="entry name" value="MetI-like"/>
    <property type="match status" value="1"/>
</dbReference>
<comment type="subcellular location">
    <subcellularLocation>
        <location evidence="1 7">Cell membrane</location>
        <topology evidence="1 7">Multi-pass membrane protein</topology>
    </subcellularLocation>
</comment>